<dbReference type="GO" id="GO:0003729">
    <property type="term" value="F:mRNA binding"/>
    <property type="evidence" value="ECO:0007669"/>
    <property type="project" value="InterPro"/>
</dbReference>
<keyword evidence="2" id="KW-1277">Toxin-antitoxin system</keyword>
<evidence type="ECO:0000256" key="3">
    <source>
        <dbReference type="ARBA" id="ARBA00022722"/>
    </source>
</evidence>
<sequence>MKIPRDLTGIELIHLLKPLGYRIIRQSGSHIRIETEQNGSHHETIPRHNPLKVGTLNAILNNIANHFGITKEELVRRVFG</sequence>
<keyword evidence="7" id="KW-0346">Stress response</keyword>
<evidence type="ECO:0000256" key="6">
    <source>
        <dbReference type="ARBA" id="ARBA00022884"/>
    </source>
</evidence>
<evidence type="ECO:0000256" key="1">
    <source>
        <dbReference type="ARBA" id="ARBA00006620"/>
    </source>
</evidence>
<name>A0A3P1BJ14_9BACT</name>
<keyword evidence="4" id="KW-0255">Endonuclease</keyword>
<dbReference type="InterPro" id="IPR012933">
    <property type="entry name" value="HicA_mRNA_interferase"/>
</dbReference>
<dbReference type="GO" id="GO:0004519">
    <property type="term" value="F:endonuclease activity"/>
    <property type="evidence" value="ECO:0007669"/>
    <property type="project" value="UniProtKB-KW"/>
</dbReference>
<evidence type="ECO:0000313" key="8">
    <source>
        <dbReference type="EMBL" id="RRB01028.1"/>
    </source>
</evidence>
<dbReference type="Pfam" id="PF07927">
    <property type="entry name" value="HicA_toxin"/>
    <property type="match status" value="1"/>
</dbReference>
<dbReference type="Gene3D" id="3.30.920.30">
    <property type="entry name" value="Hypothetical protein"/>
    <property type="match status" value="1"/>
</dbReference>
<organism evidence="8 9">
    <name type="scientific">Larkinella rosea</name>
    <dbReference type="NCBI Taxonomy" id="2025312"/>
    <lineage>
        <taxon>Bacteria</taxon>
        <taxon>Pseudomonadati</taxon>
        <taxon>Bacteroidota</taxon>
        <taxon>Cytophagia</taxon>
        <taxon>Cytophagales</taxon>
        <taxon>Spirosomataceae</taxon>
        <taxon>Larkinella</taxon>
    </lineage>
</organism>
<accession>A0A3P1BJ14</accession>
<keyword evidence="9" id="KW-1185">Reference proteome</keyword>
<evidence type="ECO:0000313" key="9">
    <source>
        <dbReference type="Proteomes" id="UP000271925"/>
    </source>
</evidence>
<dbReference type="EMBL" id="RQJO01000010">
    <property type="protein sequence ID" value="RRB01028.1"/>
    <property type="molecule type" value="Genomic_DNA"/>
</dbReference>
<comment type="caution">
    <text evidence="8">The sequence shown here is derived from an EMBL/GenBank/DDBJ whole genome shotgun (WGS) entry which is preliminary data.</text>
</comment>
<proteinExistence type="inferred from homology"/>
<dbReference type="AlphaFoldDB" id="A0A3P1BJ14"/>
<evidence type="ECO:0000256" key="4">
    <source>
        <dbReference type="ARBA" id="ARBA00022759"/>
    </source>
</evidence>
<dbReference type="InterPro" id="IPR038570">
    <property type="entry name" value="HicA_sf"/>
</dbReference>
<dbReference type="GO" id="GO:0016787">
    <property type="term" value="F:hydrolase activity"/>
    <property type="evidence" value="ECO:0007669"/>
    <property type="project" value="UniProtKB-KW"/>
</dbReference>
<keyword evidence="6" id="KW-0694">RNA-binding</keyword>
<evidence type="ECO:0000256" key="5">
    <source>
        <dbReference type="ARBA" id="ARBA00022801"/>
    </source>
</evidence>
<dbReference type="OrthoDB" id="121656at2"/>
<protein>
    <submittedName>
        <fullName evidence="8">Type II toxin-antitoxin system HicA family toxin</fullName>
    </submittedName>
</protein>
<keyword evidence="3" id="KW-0540">Nuclease</keyword>
<dbReference type="RefSeq" id="WP_124877490.1">
    <property type="nucleotide sequence ID" value="NZ_RQJO01000010.1"/>
</dbReference>
<comment type="similarity">
    <text evidence="1">Belongs to the HicA mRNA interferase family.</text>
</comment>
<gene>
    <name evidence="8" type="ORF">EHT25_22885</name>
</gene>
<evidence type="ECO:0000256" key="7">
    <source>
        <dbReference type="ARBA" id="ARBA00023016"/>
    </source>
</evidence>
<evidence type="ECO:0000256" key="2">
    <source>
        <dbReference type="ARBA" id="ARBA00022649"/>
    </source>
</evidence>
<dbReference type="SUPFAM" id="SSF54786">
    <property type="entry name" value="YcfA/nrd intein domain"/>
    <property type="match status" value="1"/>
</dbReference>
<keyword evidence="5" id="KW-0378">Hydrolase</keyword>
<reference evidence="8 9" key="1">
    <citation type="submission" date="2018-11" db="EMBL/GenBank/DDBJ databases">
        <authorList>
            <person name="Zhou Z."/>
            <person name="Wang G."/>
        </authorList>
    </citation>
    <scope>NUCLEOTIDE SEQUENCE [LARGE SCALE GENOMIC DNA]</scope>
    <source>
        <strain evidence="8 9">KCTC52004</strain>
    </source>
</reference>
<dbReference type="Proteomes" id="UP000271925">
    <property type="component" value="Unassembled WGS sequence"/>
</dbReference>